<dbReference type="GO" id="GO:0003678">
    <property type="term" value="F:DNA helicase activity"/>
    <property type="evidence" value="ECO:0007669"/>
    <property type="project" value="UniProtKB-EC"/>
</dbReference>
<dbReference type="InterPro" id="IPR027238">
    <property type="entry name" value="RuvB-like"/>
</dbReference>
<comment type="function">
    <text evidence="5">DNA helicase participates in several chromatin remodeling complexes, including the SWR1 and the INO80 complexes.</text>
</comment>
<dbReference type="InParanoid" id="A0A2H3DXQ6"/>
<keyword evidence="8" id="KW-1185">Reference proteome</keyword>
<keyword evidence="5" id="KW-0547">Nucleotide-binding</keyword>
<keyword evidence="5" id="KW-0378">Hydrolase</keyword>
<dbReference type="GO" id="GO:0006281">
    <property type="term" value="P:DNA repair"/>
    <property type="evidence" value="ECO:0007669"/>
    <property type="project" value="UniProtKB-KW"/>
</dbReference>
<feature type="domain" description="TIP49 P-loop" evidence="6">
    <location>
        <begin position="4"/>
        <end position="67"/>
    </location>
</feature>
<keyword evidence="4 5" id="KW-0234">DNA repair</keyword>
<dbReference type="EMBL" id="KZ293657">
    <property type="protein sequence ID" value="PBK93083.1"/>
    <property type="molecule type" value="Genomic_DNA"/>
</dbReference>
<sequence length="70" mass="7594">MEHIGIHSHIYELGLDDHLKSRAHSQGMVGQAKARKVTGAILKMVLGRIVGRALLFAGPPSTGETVLHWV</sequence>
<comment type="subcellular location">
    <subcellularLocation>
        <location evidence="5">Nucleus</location>
    </subcellularLocation>
</comment>
<evidence type="ECO:0000256" key="4">
    <source>
        <dbReference type="ARBA" id="ARBA00023204"/>
    </source>
</evidence>
<name>A0A2H3DXQ6_ARMGA</name>
<dbReference type="EC" id="3.6.4.12" evidence="5"/>
<keyword evidence="5" id="KW-0156">Chromatin regulator</keyword>
<evidence type="ECO:0000256" key="1">
    <source>
        <dbReference type="ARBA" id="ARBA00022763"/>
    </source>
</evidence>
<evidence type="ECO:0000256" key="5">
    <source>
        <dbReference type="RuleBase" id="RU363048"/>
    </source>
</evidence>
<dbReference type="AlphaFoldDB" id="A0A2H3DXQ6"/>
<dbReference type="OrthoDB" id="10060499at2759"/>
<organism evidence="7 8">
    <name type="scientific">Armillaria gallica</name>
    <name type="common">Bulbous honey fungus</name>
    <name type="synonym">Armillaria bulbosa</name>
    <dbReference type="NCBI Taxonomy" id="47427"/>
    <lineage>
        <taxon>Eukaryota</taxon>
        <taxon>Fungi</taxon>
        <taxon>Dikarya</taxon>
        <taxon>Basidiomycota</taxon>
        <taxon>Agaricomycotina</taxon>
        <taxon>Agaricomycetes</taxon>
        <taxon>Agaricomycetidae</taxon>
        <taxon>Agaricales</taxon>
        <taxon>Marasmiineae</taxon>
        <taxon>Physalacriaceae</taxon>
        <taxon>Armillaria</taxon>
    </lineage>
</organism>
<dbReference type="GO" id="GO:0016887">
    <property type="term" value="F:ATP hydrolysis activity"/>
    <property type="evidence" value="ECO:0007669"/>
    <property type="project" value="RHEA"/>
</dbReference>
<dbReference type="OMA" id="HIGIHSH"/>
<keyword evidence="5" id="KW-0539">Nucleus</keyword>
<evidence type="ECO:0000313" key="8">
    <source>
        <dbReference type="Proteomes" id="UP000217790"/>
    </source>
</evidence>
<keyword evidence="3 5" id="KW-0804">Transcription</keyword>
<dbReference type="STRING" id="47427.A0A2H3DXQ6"/>
<evidence type="ECO:0000259" key="6">
    <source>
        <dbReference type="Pfam" id="PF06068"/>
    </source>
</evidence>
<evidence type="ECO:0000313" key="7">
    <source>
        <dbReference type="EMBL" id="PBK93083.1"/>
    </source>
</evidence>
<keyword evidence="5" id="KW-0347">Helicase</keyword>
<keyword evidence="1 5" id="KW-0227">DNA damage</keyword>
<comment type="catalytic activity">
    <reaction evidence="5">
        <text>ATP + H2O = ADP + phosphate + H(+)</text>
        <dbReference type="Rhea" id="RHEA:13065"/>
        <dbReference type="ChEBI" id="CHEBI:15377"/>
        <dbReference type="ChEBI" id="CHEBI:15378"/>
        <dbReference type="ChEBI" id="CHEBI:30616"/>
        <dbReference type="ChEBI" id="CHEBI:43474"/>
        <dbReference type="ChEBI" id="CHEBI:456216"/>
        <dbReference type="EC" id="3.6.4.12"/>
    </reaction>
</comment>
<dbReference type="InterPro" id="IPR010339">
    <property type="entry name" value="TIP49_P-loop"/>
</dbReference>
<dbReference type="GO" id="GO:0006325">
    <property type="term" value="P:chromatin organization"/>
    <property type="evidence" value="ECO:0007669"/>
    <property type="project" value="UniProtKB-KW"/>
</dbReference>
<keyword evidence="2 5" id="KW-0805">Transcription regulation</keyword>
<dbReference type="PANTHER" id="PTHR11093">
    <property type="entry name" value="RUVB-RELATED REPTIN AND PONTIN"/>
    <property type="match status" value="1"/>
</dbReference>
<dbReference type="Gene3D" id="3.40.50.300">
    <property type="entry name" value="P-loop containing nucleotide triphosphate hydrolases"/>
    <property type="match status" value="1"/>
</dbReference>
<reference evidence="8" key="1">
    <citation type="journal article" date="2017" name="Nat. Ecol. Evol.">
        <title>Genome expansion and lineage-specific genetic innovations in the forest pathogenic fungi Armillaria.</title>
        <authorList>
            <person name="Sipos G."/>
            <person name="Prasanna A.N."/>
            <person name="Walter M.C."/>
            <person name="O'Connor E."/>
            <person name="Balint B."/>
            <person name="Krizsan K."/>
            <person name="Kiss B."/>
            <person name="Hess J."/>
            <person name="Varga T."/>
            <person name="Slot J."/>
            <person name="Riley R."/>
            <person name="Boka B."/>
            <person name="Rigling D."/>
            <person name="Barry K."/>
            <person name="Lee J."/>
            <person name="Mihaltcheva S."/>
            <person name="LaButti K."/>
            <person name="Lipzen A."/>
            <person name="Waldron R."/>
            <person name="Moloney N.M."/>
            <person name="Sperisen C."/>
            <person name="Kredics L."/>
            <person name="Vagvoelgyi C."/>
            <person name="Patrignani A."/>
            <person name="Fitzpatrick D."/>
            <person name="Nagy I."/>
            <person name="Doyle S."/>
            <person name="Anderson J.B."/>
            <person name="Grigoriev I.V."/>
            <person name="Gueldener U."/>
            <person name="Muensterkoetter M."/>
            <person name="Nagy L.G."/>
        </authorList>
    </citation>
    <scope>NUCLEOTIDE SEQUENCE [LARGE SCALE GENOMIC DNA]</scope>
    <source>
        <strain evidence="8">Ar21-2</strain>
    </source>
</reference>
<gene>
    <name evidence="7" type="ORF">ARMGADRAFT_146811</name>
</gene>
<evidence type="ECO:0000256" key="2">
    <source>
        <dbReference type="ARBA" id="ARBA00023015"/>
    </source>
</evidence>
<evidence type="ECO:0000256" key="3">
    <source>
        <dbReference type="ARBA" id="ARBA00023163"/>
    </source>
</evidence>
<dbReference type="GO" id="GO:0005524">
    <property type="term" value="F:ATP binding"/>
    <property type="evidence" value="ECO:0007669"/>
    <property type="project" value="UniProtKB-KW"/>
</dbReference>
<proteinExistence type="inferred from homology"/>
<protein>
    <recommendedName>
        <fullName evidence="5">RuvB-like helicase</fullName>
        <ecNumber evidence="5">3.6.4.12</ecNumber>
    </recommendedName>
</protein>
<dbReference type="GO" id="GO:0005634">
    <property type="term" value="C:nucleus"/>
    <property type="evidence" value="ECO:0007669"/>
    <property type="project" value="UniProtKB-SubCell"/>
</dbReference>
<dbReference type="Pfam" id="PF06068">
    <property type="entry name" value="TIP49"/>
    <property type="match status" value="1"/>
</dbReference>
<accession>A0A2H3DXQ6</accession>
<dbReference type="Proteomes" id="UP000217790">
    <property type="component" value="Unassembled WGS sequence"/>
</dbReference>
<dbReference type="InterPro" id="IPR027417">
    <property type="entry name" value="P-loop_NTPase"/>
</dbReference>
<keyword evidence="5" id="KW-0067">ATP-binding</keyword>
<comment type="similarity">
    <text evidence="5">Belongs to the RuvB family.</text>
</comment>